<keyword evidence="2" id="KW-1185">Reference proteome</keyword>
<dbReference type="AlphaFoldDB" id="A0A9W9YE59"/>
<evidence type="ECO:0000313" key="1">
    <source>
        <dbReference type="EMBL" id="KAJ7333692.1"/>
    </source>
</evidence>
<organism evidence="1 2">
    <name type="scientific">Desmophyllum pertusum</name>
    <dbReference type="NCBI Taxonomy" id="174260"/>
    <lineage>
        <taxon>Eukaryota</taxon>
        <taxon>Metazoa</taxon>
        <taxon>Cnidaria</taxon>
        <taxon>Anthozoa</taxon>
        <taxon>Hexacorallia</taxon>
        <taxon>Scleractinia</taxon>
        <taxon>Caryophylliina</taxon>
        <taxon>Caryophylliidae</taxon>
        <taxon>Desmophyllum</taxon>
    </lineage>
</organism>
<reference evidence="1" key="1">
    <citation type="submission" date="2023-01" db="EMBL/GenBank/DDBJ databases">
        <title>Genome assembly of the deep-sea coral Lophelia pertusa.</title>
        <authorList>
            <person name="Herrera S."/>
            <person name="Cordes E."/>
        </authorList>
    </citation>
    <scope>NUCLEOTIDE SEQUENCE</scope>
    <source>
        <strain evidence="1">USNM1676648</strain>
        <tissue evidence="1">Polyp</tissue>
    </source>
</reference>
<accession>A0A9W9YE59</accession>
<name>A0A9W9YE59_9CNID</name>
<evidence type="ECO:0000313" key="2">
    <source>
        <dbReference type="Proteomes" id="UP001163046"/>
    </source>
</evidence>
<dbReference type="Proteomes" id="UP001163046">
    <property type="component" value="Unassembled WGS sequence"/>
</dbReference>
<comment type="caution">
    <text evidence="1">The sequence shown here is derived from an EMBL/GenBank/DDBJ whole genome shotgun (WGS) entry which is preliminary data.</text>
</comment>
<sequence>MLQAQLAFKFYDHAILTVGIHGADKDDQKGFEGSTTISIIGVLGTFGLDSATLTNHLYLTSQRQTEVCFQEDVFNNVPSLRLGCSSLSCPSIQ</sequence>
<protein>
    <submittedName>
        <fullName evidence="1">Uncharacterized protein</fullName>
    </submittedName>
</protein>
<gene>
    <name evidence="1" type="ORF">OS493_015774</name>
</gene>
<proteinExistence type="predicted"/>
<dbReference type="EMBL" id="MU827785">
    <property type="protein sequence ID" value="KAJ7333692.1"/>
    <property type="molecule type" value="Genomic_DNA"/>
</dbReference>